<dbReference type="Proteomes" id="UP000779574">
    <property type="component" value="Unassembled WGS sequence"/>
</dbReference>
<protein>
    <submittedName>
        <fullName evidence="1">Uncharacterized protein</fullName>
    </submittedName>
</protein>
<proteinExistence type="predicted"/>
<gene>
    <name evidence="1" type="ORF">KCU76_g5373</name>
</gene>
<accession>A0A9P8EPN5</accession>
<reference evidence="1" key="1">
    <citation type="journal article" date="2021" name="J Fungi (Basel)">
        <title>Virulence traits and population genomics of the black yeast Aureobasidium melanogenum.</title>
        <authorList>
            <person name="Cernosa A."/>
            <person name="Sun X."/>
            <person name="Gostincar C."/>
            <person name="Fang C."/>
            <person name="Gunde-Cimerman N."/>
            <person name="Song Z."/>
        </authorList>
    </citation>
    <scope>NUCLEOTIDE SEQUENCE</scope>
    <source>
        <strain evidence="1">EXF-9911</strain>
    </source>
</reference>
<evidence type="ECO:0000313" key="2">
    <source>
        <dbReference type="Proteomes" id="UP000779574"/>
    </source>
</evidence>
<sequence length="356" mass="40979">MPFVRQNHINSVRPPFIVRPATVCLWANGVHTSSDARAILLSNHPELSDQKARKRVVYQYYDRCATLGVSQSTRIQNFRLHGLQLEHFIRLKLDATAALILEDESSRKLSKQYRECDAWLKNNVPKAENMYEAERNAVLARYPKLATAAVREAILNQYEVESEKVLVPRSEKAESDQAREFAADVSHDEKRHFCELALQYVVIHLIDNPITTEDALGKWKADYKQCQDSLAKILLITTKEEKAEVLKEYPDLEDLDVCRRTINEHDKLRKTLIEREEQGIKFSSKEYEEFLMSTLKALAATVFLPGGDNVERRNTRRKQREAILAEMDVNRAASKKGGGFWFIPDPTWIGEFIGFI</sequence>
<dbReference type="AlphaFoldDB" id="A0A9P8EPN5"/>
<organism evidence="1 2">
    <name type="scientific">Aureobasidium melanogenum</name>
    <name type="common">Aureobasidium pullulans var. melanogenum</name>
    <dbReference type="NCBI Taxonomy" id="46634"/>
    <lineage>
        <taxon>Eukaryota</taxon>
        <taxon>Fungi</taxon>
        <taxon>Dikarya</taxon>
        <taxon>Ascomycota</taxon>
        <taxon>Pezizomycotina</taxon>
        <taxon>Dothideomycetes</taxon>
        <taxon>Dothideomycetidae</taxon>
        <taxon>Dothideales</taxon>
        <taxon>Saccotheciaceae</taxon>
        <taxon>Aureobasidium</taxon>
    </lineage>
</organism>
<comment type="caution">
    <text evidence="1">The sequence shown here is derived from an EMBL/GenBank/DDBJ whole genome shotgun (WGS) entry which is preliminary data.</text>
</comment>
<dbReference type="OrthoDB" id="3834284at2759"/>
<feature type="non-terminal residue" evidence="1">
    <location>
        <position position="356"/>
    </location>
</feature>
<reference evidence="1" key="2">
    <citation type="submission" date="2021-08" db="EMBL/GenBank/DDBJ databases">
        <authorList>
            <person name="Gostincar C."/>
            <person name="Sun X."/>
            <person name="Song Z."/>
            <person name="Gunde-Cimerman N."/>
        </authorList>
    </citation>
    <scope>NUCLEOTIDE SEQUENCE</scope>
    <source>
        <strain evidence="1">EXF-9911</strain>
    </source>
</reference>
<evidence type="ECO:0000313" key="1">
    <source>
        <dbReference type="EMBL" id="KAG9694264.1"/>
    </source>
</evidence>
<name>A0A9P8EPN5_AURME</name>
<dbReference type="EMBL" id="JAHFXF010000167">
    <property type="protein sequence ID" value="KAG9694264.1"/>
    <property type="molecule type" value="Genomic_DNA"/>
</dbReference>